<organism evidence="8 9">
    <name type="scientific">Fundulus heteroclitus</name>
    <name type="common">Killifish</name>
    <name type="synonym">Mummichog</name>
    <dbReference type="NCBI Taxonomy" id="8078"/>
    <lineage>
        <taxon>Eukaryota</taxon>
        <taxon>Metazoa</taxon>
        <taxon>Chordata</taxon>
        <taxon>Craniata</taxon>
        <taxon>Vertebrata</taxon>
        <taxon>Euteleostomi</taxon>
        <taxon>Actinopterygii</taxon>
        <taxon>Neopterygii</taxon>
        <taxon>Teleostei</taxon>
        <taxon>Neoteleostei</taxon>
        <taxon>Acanthomorphata</taxon>
        <taxon>Ovalentaria</taxon>
        <taxon>Atherinomorphae</taxon>
        <taxon>Cyprinodontiformes</taxon>
        <taxon>Fundulidae</taxon>
        <taxon>Fundulus</taxon>
    </lineage>
</organism>
<dbReference type="SUPFAM" id="SSF57424">
    <property type="entry name" value="LDL receptor-like module"/>
    <property type="match status" value="2"/>
</dbReference>
<dbReference type="Gene3D" id="4.10.400.10">
    <property type="entry name" value="Low-density Lipoprotein Receptor"/>
    <property type="match status" value="2"/>
</dbReference>
<evidence type="ECO:0000256" key="3">
    <source>
        <dbReference type="ARBA" id="ARBA00022825"/>
    </source>
</evidence>
<dbReference type="Gene3D" id="2.40.10.10">
    <property type="entry name" value="Trypsin-like serine proteases"/>
    <property type="match status" value="1"/>
</dbReference>
<dbReference type="Proteomes" id="UP000265000">
    <property type="component" value="Unplaced"/>
</dbReference>
<evidence type="ECO:0000256" key="5">
    <source>
        <dbReference type="PROSITE-ProRule" id="PRU00124"/>
    </source>
</evidence>
<evidence type="ECO:0000256" key="4">
    <source>
        <dbReference type="ARBA" id="ARBA00023157"/>
    </source>
</evidence>
<proteinExistence type="predicted"/>
<keyword evidence="4 5" id="KW-1015">Disulfide bond</keyword>
<dbReference type="SMART" id="SM00042">
    <property type="entry name" value="CUB"/>
    <property type="match status" value="2"/>
</dbReference>
<dbReference type="PROSITE" id="PS00135">
    <property type="entry name" value="TRYPSIN_SER"/>
    <property type="match status" value="1"/>
</dbReference>
<evidence type="ECO:0000259" key="6">
    <source>
        <dbReference type="PROSITE" id="PS01180"/>
    </source>
</evidence>
<dbReference type="PROSITE" id="PS50240">
    <property type="entry name" value="TRYPSIN_DOM"/>
    <property type="match status" value="1"/>
</dbReference>
<dbReference type="Gene3D" id="2.60.120.290">
    <property type="entry name" value="Spermadhesin, CUB domain"/>
    <property type="match status" value="2"/>
</dbReference>
<evidence type="ECO:0000259" key="7">
    <source>
        <dbReference type="PROSITE" id="PS50240"/>
    </source>
</evidence>
<dbReference type="PROSITE" id="PS50068">
    <property type="entry name" value="LDLRA_2"/>
    <property type="match status" value="3"/>
</dbReference>
<dbReference type="CDD" id="cd00112">
    <property type="entry name" value="LDLa"/>
    <property type="match status" value="3"/>
</dbReference>
<dbReference type="GO" id="GO:0006508">
    <property type="term" value="P:proteolysis"/>
    <property type="evidence" value="ECO:0007669"/>
    <property type="project" value="UniProtKB-KW"/>
</dbReference>
<dbReference type="SUPFAM" id="SSF50494">
    <property type="entry name" value="Trypsin-like serine proteases"/>
    <property type="match status" value="1"/>
</dbReference>
<dbReference type="PANTHER" id="PTHR24252:SF20">
    <property type="entry name" value="LOW QUALITY PROTEIN: TRANSMEMBRANE PROTEASE SERINE 6"/>
    <property type="match status" value="1"/>
</dbReference>
<dbReference type="FunFam" id="2.40.10.10:FF:000003">
    <property type="entry name" value="Transmembrane serine protease 3"/>
    <property type="match status" value="1"/>
</dbReference>
<protein>
    <submittedName>
        <fullName evidence="8">Transmembrane serine protease 6</fullName>
    </submittedName>
</protein>
<dbReference type="CDD" id="cd00190">
    <property type="entry name" value="Tryp_SPc"/>
    <property type="match status" value="1"/>
</dbReference>
<dbReference type="PROSITE" id="PS01180">
    <property type="entry name" value="CUB"/>
    <property type="match status" value="1"/>
</dbReference>
<dbReference type="PANTHER" id="PTHR24252">
    <property type="entry name" value="ACROSIN-RELATED"/>
    <property type="match status" value="1"/>
</dbReference>
<feature type="disulfide bond" evidence="5">
    <location>
        <begin position="318"/>
        <end position="330"/>
    </location>
</feature>
<dbReference type="InterPro" id="IPR035914">
    <property type="entry name" value="Sperma_CUB_dom_sf"/>
</dbReference>
<feature type="disulfide bond" evidence="5">
    <location>
        <begin position="391"/>
        <end position="403"/>
    </location>
</feature>
<dbReference type="SUPFAM" id="SSF49854">
    <property type="entry name" value="Spermadhesin, CUB domain"/>
    <property type="match status" value="2"/>
</dbReference>
<evidence type="ECO:0000313" key="8">
    <source>
        <dbReference type="Ensembl" id="ENSFHEP00000026281.1"/>
    </source>
</evidence>
<evidence type="ECO:0000256" key="2">
    <source>
        <dbReference type="ARBA" id="ARBA00022801"/>
    </source>
</evidence>
<feature type="disulfide bond" evidence="5">
    <location>
        <begin position="370"/>
        <end position="385"/>
    </location>
</feature>
<dbReference type="Pfam" id="PF00089">
    <property type="entry name" value="Trypsin"/>
    <property type="match status" value="1"/>
</dbReference>
<keyword evidence="1" id="KW-0645">Protease</keyword>
<dbReference type="AlphaFoldDB" id="A0A3Q2QGI4"/>
<keyword evidence="9" id="KW-1185">Reference proteome</keyword>
<dbReference type="InterPro" id="IPR001254">
    <property type="entry name" value="Trypsin_dom"/>
</dbReference>
<keyword evidence="2" id="KW-0378">Hydrolase</keyword>
<dbReference type="InterPro" id="IPR036055">
    <property type="entry name" value="LDL_receptor-like_sf"/>
</dbReference>
<evidence type="ECO:0000313" key="9">
    <source>
        <dbReference type="Proteomes" id="UP000265000"/>
    </source>
</evidence>
<dbReference type="PRINTS" id="PR00722">
    <property type="entry name" value="CHYMOTRYPSIN"/>
</dbReference>
<accession>A0A3Q2QGI4</accession>
<reference evidence="8" key="2">
    <citation type="submission" date="2025-09" db="UniProtKB">
        <authorList>
            <consortium name="Ensembl"/>
        </authorList>
    </citation>
    <scope>IDENTIFICATION</scope>
</reference>
<feature type="disulfide bond" evidence="5">
    <location>
        <begin position="411"/>
        <end position="426"/>
    </location>
</feature>
<dbReference type="InterPro" id="IPR009003">
    <property type="entry name" value="Peptidase_S1_PA"/>
</dbReference>
<dbReference type="GeneTree" id="ENSGT00940000160104"/>
<sequence>MFFSFFYVTEYRVWTLEPRVQQQYTAYLTILNRNFSTDLSFHNSPTFKNEAKHVQNTVSRTRGFLWILFHTKIYSISDHETYCYRYQKVVSSSPVALRGPETFRPSCLWHLQADPGYQLELHIEWLLPECRDRLVVYDSLTPSDHRLITSVYGCSRHEDVVRVLSSGEWMTVVWKQGLYNYKDPFSLSAQAWTQQGKPGTVKHLTERAQGTLRTPFFPSFFPPNTNCTWTFVMPSAEMGLALEFEGYELRRASYNHACTQGQWIIQNRRLCGTRVLQPYCERLLLLTNSTTVVMTSEVSLTGPGLQLRYSIFNISDPCPGQFLCTPNGLCVPLCDGIKDCPNGLDERNCVCVAQYKCPEDSQCVDYYKVCDQYPDCPEASDEMNCTDGVECTDMTYICSDGTCLKKPNPECDSVTDCPDASDENQCDCGLRQFSSRIVGGTEASEGEWPWQASLQVRGTHICGGALISSQWVASAAHCFYDDRLYSPSVWTVYLGKLLLNRSSPTEEVARVQQIHLHQYYDDESHDYDLALLKLDRPAYAVLTGHARPACLPPPTHQLEPGLLCWVTGWGAQQEGGKASNMLQKVDVRLVSEEACIRSYGYRVTPRMLCAGYRSGGKDACQGDSGGPLVCQEPSGRWFLAGVVSWGAGCGRPDFYGVYTRITRLTEWIKKVINSP</sequence>
<dbReference type="InterPro" id="IPR001314">
    <property type="entry name" value="Peptidase_S1A"/>
</dbReference>
<dbReference type="SMART" id="SM00020">
    <property type="entry name" value="Tryp_SPc"/>
    <property type="match status" value="1"/>
</dbReference>
<feature type="domain" description="CUB" evidence="6">
    <location>
        <begin position="197"/>
        <end position="312"/>
    </location>
</feature>
<dbReference type="FunFam" id="2.60.120.290:FF:000027">
    <property type="entry name" value="Transmembrane serine protease 6"/>
    <property type="match status" value="1"/>
</dbReference>
<dbReference type="InterPro" id="IPR000859">
    <property type="entry name" value="CUB_dom"/>
</dbReference>
<dbReference type="STRING" id="8078.ENSFHEP00000026281"/>
<evidence type="ECO:0000256" key="1">
    <source>
        <dbReference type="ARBA" id="ARBA00022670"/>
    </source>
</evidence>
<feature type="disulfide bond" evidence="5">
    <location>
        <begin position="334"/>
        <end position="349"/>
    </location>
</feature>
<dbReference type="SMART" id="SM00192">
    <property type="entry name" value="LDLa"/>
    <property type="match status" value="3"/>
</dbReference>
<comment type="caution">
    <text evidence="5">Lacks conserved residue(s) required for the propagation of feature annotation.</text>
</comment>
<dbReference type="Ensembl" id="ENSFHET00000003089.1">
    <property type="protein sequence ID" value="ENSFHEP00000026281.1"/>
    <property type="gene ID" value="ENSFHEG00000009057.1"/>
</dbReference>
<keyword evidence="3" id="KW-0720">Serine protease</keyword>
<dbReference type="InterPro" id="IPR033116">
    <property type="entry name" value="TRYPSIN_SER"/>
</dbReference>
<reference evidence="8" key="1">
    <citation type="submission" date="2025-08" db="UniProtKB">
        <authorList>
            <consortium name="Ensembl"/>
        </authorList>
    </citation>
    <scope>IDENTIFICATION</scope>
</reference>
<dbReference type="InterPro" id="IPR002172">
    <property type="entry name" value="LDrepeatLR_classA_rpt"/>
</dbReference>
<feature type="domain" description="Peptidase S1" evidence="7">
    <location>
        <begin position="437"/>
        <end position="673"/>
    </location>
</feature>
<dbReference type="GO" id="GO:0004252">
    <property type="term" value="F:serine-type endopeptidase activity"/>
    <property type="evidence" value="ECO:0007669"/>
    <property type="project" value="InterPro"/>
</dbReference>
<name>A0A3Q2QGI4_FUNHE</name>
<dbReference type="InterPro" id="IPR043504">
    <property type="entry name" value="Peptidase_S1_PA_chymotrypsin"/>
</dbReference>